<evidence type="ECO:0000313" key="3">
    <source>
        <dbReference type="Proteomes" id="UP000186391"/>
    </source>
</evidence>
<accession>A0A1U7H4S8</accession>
<dbReference type="InterPro" id="IPR004518">
    <property type="entry name" value="MazG-like_dom"/>
</dbReference>
<dbReference type="NCBIfam" id="TIGR00444">
    <property type="entry name" value="mazG"/>
    <property type="match status" value="1"/>
</dbReference>
<keyword evidence="3" id="KW-1185">Reference proteome</keyword>
<dbReference type="GO" id="GO:0046081">
    <property type="term" value="P:dUTP catabolic process"/>
    <property type="evidence" value="ECO:0007669"/>
    <property type="project" value="TreeGrafter"/>
</dbReference>
<dbReference type="CDD" id="cd11528">
    <property type="entry name" value="NTP-PPase_MazG_Nterm"/>
    <property type="match status" value="1"/>
</dbReference>
<evidence type="ECO:0000259" key="1">
    <source>
        <dbReference type="Pfam" id="PF03819"/>
    </source>
</evidence>
<dbReference type="GO" id="GO:0046052">
    <property type="term" value="P:UTP catabolic process"/>
    <property type="evidence" value="ECO:0007669"/>
    <property type="project" value="TreeGrafter"/>
</dbReference>
<dbReference type="GO" id="GO:0046047">
    <property type="term" value="P:TTP catabolic process"/>
    <property type="evidence" value="ECO:0007669"/>
    <property type="project" value="TreeGrafter"/>
</dbReference>
<dbReference type="GO" id="GO:0046076">
    <property type="term" value="P:dTTP catabolic process"/>
    <property type="evidence" value="ECO:0007669"/>
    <property type="project" value="TreeGrafter"/>
</dbReference>
<name>A0A1U7H4S8_9CYAN</name>
<dbReference type="SUPFAM" id="SSF101386">
    <property type="entry name" value="all-alpha NTP pyrophosphatases"/>
    <property type="match status" value="2"/>
</dbReference>
<dbReference type="FunFam" id="1.10.287.1080:FF:000001">
    <property type="entry name" value="Nucleoside triphosphate pyrophosphohydrolase"/>
    <property type="match status" value="1"/>
</dbReference>
<sequence>MSNLQNKNQTQSDADTLAALQELIDVVAKLRSPDGGCPWDLVQTPQTLTPYVIEEAYEVVDAINSGDKQAIAEELGDLLLQVVLQAQIAKEYGQFSLQEVAQGISQKLIRRHPHVFGDVSVQSVDEVRQNWEQIKAAEKGELSPENQKLSTKLSGYARKFPPLMATMKISQKAAAIGFEWENIDGVWDKFHEELREFQEALAHETPERQQAELGDLLFSVLQLARWYNLDPSEALQGTNQRFIHRFQKIEGFTDRPLSDYSLEELEAFWQEAKAQLAKGG</sequence>
<gene>
    <name evidence="2" type="ORF">NIES592_00840</name>
</gene>
<dbReference type="PANTHER" id="PTHR30522:SF0">
    <property type="entry name" value="NUCLEOSIDE TRIPHOSPHATE PYROPHOSPHOHYDROLASE"/>
    <property type="match status" value="1"/>
</dbReference>
<dbReference type="PANTHER" id="PTHR30522">
    <property type="entry name" value="NUCLEOSIDE TRIPHOSPHATE PYROPHOSPHOHYDROLASE"/>
    <property type="match status" value="1"/>
</dbReference>
<dbReference type="Proteomes" id="UP000186391">
    <property type="component" value="Unassembled WGS sequence"/>
</dbReference>
<reference evidence="2 3" key="1">
    <citation type="submission" date="2016-11" db="EMBL/GenBank/DDBJ databases">
        <title>Draft Genome Sequences of Nine Cyanobacterial Strains from Diverse Habitats.</title>
        <authorList>
            <person name="Zhu T."/>
            <person name="Hou S."/>
            <person name="Lu X."/>
            <person name="Hess W.R."/>
        </authorList>
    </citation>
    <scope>NUCLEOTIDE SEQUENCE [LARGE SCALE GENOMIC DNA]</scope>
    <source>
        <strain evidence="2 3">NIES-592</strain>
    </source>
</reference>
<keyword evidence="2" id="KW-0378">Hydrolase</keyword>
<dbReference type="OrthoDB" id="9808939at2"/>
<dbReference type="Gene3D" id="1.10.287.1080">
    <property type="entry name" value="MazG-like"/>
    <property type="match status" value="2"/>
</dbReference>
<dbReference type="InterPro" id="IPR011551">
    <property type="entry name" value="NTP_PyrPHydrolase_MazG"/>
</dbReference>
<dbReference type="AlphaFoldDB" id="A0A1U7H4S8"/>
<feature type="domain" description="NTP pyrophosphohydrolase MazG-like" evidence="1">
    <location>
        <begin position="43"/>
        <end position="116"/>
    </location>
</feature>
<dbReference type="GO" id="GO:0046061">
    <property type="term" value="P:dATP catabolic process"/>
    <property type="evidence" value="ECO:0007669"/>
    <property type="project" value="TreeGrafter"/>
</dbReference>
<dbReference type="GO" id="GO:0006950">
    <property type="term" value="P:response to stress"/>
    <property type="evidence" value="ECO:0007669"/>
    <property type="project" value="UniProtKB-ARBA"/>
</dbReference>
<protein>
    <submittedName>
        <fullName evidence="2">Nucleoside triphosphate pyrophosphohydrolase</fullName>
    </submittedName>
</protein>
<evidence type="ECO:0000313" key="2">
    <source>
        <dbReference type="EMBL" id="OKH16249.1"/>
    </source>
</evidence>
<dbReference type="InterPro" id="IPR048011">
    <property type="entry name" value="NTP-PPase_MazG-like_C"/>
</dbReference>
<dbReference type="EMBL" id="MRCA01000001">
    <property type="protein sequence ID" value="OKH16249.1"/>
    <property type="molecule type" value="Genomic_DNA"/>
</dbReference>
<dbReference type="InterPro" id="IPR048015">
    <property type="entry name" value="NTP-PPase_MazG-like_N"/>
</dbReference>
<organism evidence="2 3">
    <name type="scientific">Fischerella major NIES-592</name>
    <dbReference type="NCBI Taxonomy" id="210994"/>
    <lineage>
        <taxon>Bacteria</taxon>
        <taxon>Bacillati</taxon>
        <taxon>Cyanobacteriota</taxon>
        <taxon>Cyanophyceae</taxon>
        <taxon>Nostocales</taxon>
        <taxon>Hapalosiphonaceae</taxon>
        <taxon>Fischerella</taxon>
    </lineage>
</organism>
<proteinExistence type="predicted"/>
<dbReference type="Pfam" id="PF03819">
    <property type="entry name" value="MazG"/>
    <property type="match status" value="2"/>
</dbReference>
<dbReference type="CDD" id="cd11529">
    <property type="entry name" value="NTP-PPase_MazG_Cterm"/>
    <property type="match status" value="1"/>
</dbReference>
<dbReference type="NCBIfam" id="NF007113">
    <property type="entry name" value="PRK09562.1"/>
    <property type="match status" value="1"/>
</dbReference>
<dbReference type="GO" id="GO:0047429">
    <property type="term" value="F:nucleoside triphosphate diphosphatase activity"/>
    <property type="evidence" value="ECO:0007669"/>
    <property type="project" value="InterPro"/>
</dbReference>
<dbReference type="GO" id="GO:0006203">
    <property type="term" value="P:dGTP catabolic process"/>
    <property type="evidence" value="ECO:0007669"/>
    <property type="project" value="TreeGrafter"/>
</dbReference>
<feature type="domain" description="NTP pyrophosphohydrolase MazG-like" evidence="1">
    <location>
        <begin position="191"/>
        <end position="246"/>
    </location>
</feature>
<comment type="caution">
    <text evidence="2">The sequence shown here is derived from an EMBL/GenBank/DDBJ whole genome shotgun (WGS) entry which is preliminary data.</text>
</comment>
<dbReference type="RefSeq" id="WP_073554657.1">
    <property type="nucleotide sequence ID" value="NZ_MRCA01000001.1"/>
</dbReference>